<comment type="caution">
    <text evidence="2">The sequence shown here is derived from an EMBL/GenBank/DDBJ whole genome shotgun (WGS) entry which is preliminary data.</text>
</comment>
<keyword evidence="1" id="KW-0732">Signal</keyword>
<gene>
    <name evidence="2" type="ORF">E2C01_025424</name>
</gene>
<proteinExistence type="predicted"/>
<dbReference type="AlphaFoldDB" id="A0A5B7ECW6"/>
<evidence type="ECO:0000313" key="3">
    <source>
        <dbReference type="Proteomes" id="UP000324222"/>
    </source>
</evidence>
<evidence type="ECO:0000313" key="2">
    <source>
        <dbReference type="EMBL" id="MPC32120.1"/>
    </source>
</evidence>
<dbReference type="Proteomes" id="UP000324222">
    <property type="component" value="Unassembled WGS sequence"/>
</dbReference>
<feature type="signal peptide" evidence="1">
    <location>
        <begin position="1"/>
        <end position="38"/>
    </location>
</feature>
<reference evidence="2 3" key="1">
    <citation type="submission" date="2019-05" db="EMBL/GenBank/DDBJ databases">
        <title>Another draft genome of Portunus trituberculatus and its Hox gene families provides insights of decapod evolution.</title>
        <authorList>
            <person name="Jeong J.-H."/>
            <person name="Song I."/>
            <person name="Kim S."/>
            <person name="Choi T."/>
            <person name="Kim D."/>
            <person name="Ryu S."/>
            <person name="Kim W."/>
        </authorList>
    </citation>
    <scope>NUCLEOTIDE SEQUENCE [LARGE SCALE GENOMIC DNA]</scope>
    <source>
        <tissue evidence="2">Muscle</tissue>
    </source>
</reference>
<name>A0A5B7ECW6_PORTR</name>
<dbReference type="EMBL" id="VSRR010002567">
    <property type="protein sequence ID" value="MPC32120.1"/>
    <property type="molecule type" value="Genomic_DNA"/>
</dbReference>
<organism evidence="2 3">
    <name type="scientific">Portunus trituberculatus</name>
    <name type="common">Swimming crab</name>
    <name type="synonym">Neptunus trituberculatus</name>
    <dbReference type="NCBI Taxonomy" id="210409"/>
    <lineage>
        <taxon>Eukaryota</taxon>
        <taxon>Metazoa</taxon>
        <taxon>Ecdysozoa</taxon>
        <taxon>Arthropoda</taxon>
        <taxon>Crustacea</taxon>
        <taxon>Multicrustacea</taxon>
        <taxon>Malacostraca</taxon>
        <taxon>Eumalacostraca</taxon>
        <taxon>Eucarida</taxon>
        <taxon>Decapoda</taxon>
        <taxon>Pleocyemata</taxon>
        <taxon>Brachyura</taxon>
        <taxon>Eubrachyura</taxon>
        <taxon>Portunoidea</taxon>
        <taxon>Portunidae</taxon>
        <taxon>Portuninae</taxon>
        <taxon>Portunus</taxon>
    </lineage>
</organism>
<keyword evidence="3" id="KW-1185">Reference proteome</keyword>
<accession>A0A5B7ECW6</accession>
<evidence type="ECO:0000256" key="1">
    <source>
        <dbReference type="SAM" id="SignalP"/>
    </source>
</evidence>
<feature type="chain" id="PRO_5022913708" evidence="1">
    <location>
        <begin position="39"/>
        <end position="100"/>
    </location>
</feature>
<sequence>MMAHRGCCGCSPRLSLHQSFSLVPLLFLVLLCVTGVASDDATQSPAEGGGEGEGGESRVKVFSFQRDTTKAVTEEVFVRYNFSRDPTATIDALTVCYWVR</sequence>
<protein>
    <submittedName>
        <fullName evidence="2">Uncharacterized protein</fullName>
    </submittedName>
</protein>